<evidence type="ECO:0000256" key="1">
    <source>
        <dbReference type="SAM" id="MobiDB-lite"/>
    </source>
</evidence>
<name>A0A0H5C4A9_CYBJN</name>
<dbReference type="EMBL" id="CDQK01000003">
    <property type="protein sequence ID" value="CEP22788.1"/>
    <property type="molecule type" value="Genomic_DNA"/>
</dbReference>
<keyword evidence="2" id="KW-0812">Transmembrane</keyword>
<reference evidence="4" key="1">
    <citation type="journal article" date="2015" name="J. Biotechnol.">
        <title>The structure of the Cyberlindnera jadinii genome and its relation to Candida utilis analyzed by the occurrence of single nucleotide polymorphisms.</title>
        <authorList>
            <person name="Rupp O."/>
            <person name="Brinkrolf K."/>
            <person name="Buerth C."/>
            <person name="Kunigo M."/>
            <person name="Schneider J."/>
            <person name="Jaenicke S."/>
            <person name="Goesmann A."/>
            <person name="Puehler A."/>
            <person name="Jaeger K.-E."/>
            <person name="Ernst J.F."/>
        </authorList>
    </citation>
    <scope>NUCLEOTIDE SEQUENCE [LARGE SCALE GENOMIC DNA]</scope>
    <source>
        <strain evidence="4">ATCC 18201 / CBS 1600 / BCRC 20928 / JCM 3617 / NBRC 0987 / NRRL Y-1542</strain>
    </source>
</reference>
<keyword evidence="2" id="KW-0472">Membrane</keyword>
<gene>
    <name evidence="3" type="ORF">BN1211_3222</name>
</gene>
<organism evidence="3 4">
    <name type="scientific">Cyberlindnera jadinii (strain ATCC 18201 / CBS 1600 / BCRC 20928 / JCM 3617 / NBRC 0987 / NRRL Y-1542)</name>
    <name type="common">Torula yeast</name>
    <name type="synonym">Candida utilis</name>
    <dbReference type="NCBI Taxonomy" id="983966"/>
    <lineage>
        <taxon>Eukaryota</taxon>
        <taxon>Fungi</taxon>
        <taxon>Dikarya</taxon>
        <taxon>Ascomycota</taxon>
        <taxon>Saccharomycotina</taxon>
        <taxon>Saccharomycetes</taxon>
        <taxon>Phaffomycetales</taxon>
        <taxon>Phaffomycetaceae</taxon>
        <taxon>Cyberlindnera</taxon>
    </lineage>
</organism>
<dbReference type="PANTHER" id="PTHR35204">
    <property type="entry name" value="YALI0A21131P"/>
    <property type="match status" value="1"/>
</dbReference>
<dbReference type="AlphaFoldDB" id="A0A0H5C4A9"/>
<proteinExistence type="predicted"/>
<evidence type="ECO:0000313" key="3">
    <source>
        <dbReference type="EMBL" id="CEP22788.1"/>
    </source>
</evidence>
<protein>
    <submittedName>
        <fullName evidence="3">Uncharacterized protein</fullName>
    </submittedName>
</protein>
<accession>A0A0H5C4A9</accession>
<sequence length="577" mass="65123">MKADFSNAHDTSGTTLHRFSAFLLASVVLILVILASPSWILDPYNKLFPKSHETFEITPVTRENASAIFNTVQGALRNKNAQIEPIGVSFIPAYIPEGTLLYHGNGDGQIPEGPEWIAMDHEFSQNFIADRAGPHIGHGHRSSTRAAEKGRGHPGRFHGPPRDSEDKHTSLLTFRVKKPLSRMILLDGSSAAKTETGEMDQQYILAGIENVSSPFVGERESSVKICEWGKQFGLDGYIRVEVGFEAVICDFFDKLELTSNVTLDWGNNTLNLPLELTDEHLMDEYASLWDSISAMGSYDWAKMGNVHDKREGRILLDFSKLQTMLNRTYVGTDPYTRRIYNVSKDLRQDLKRDLAQSLEGGVDPYGGTDWQLVTTEIVDKFSPILQIINSSLSDEHSDGVSKAKNLTVFTTNFVRRFLSWEEGASIEERILAAKNRAVEQYVHPLQPLRSKSDALILSSIRRVTQMIIETVFDSFFVSRDILDDYFLKNEIDFTGLDELKYQVVDLLEVLRWESTYYTCSSRCSWDEICYTPSWGPSPLGWDSSFGTFTDSYGKVRISAELQCVSYKTILALGHKEW</sequence>
<feature type="transmembrane region" description="Helical" evidence="2">
    <location>
        <begin position="21"/>
        <end position="41"/>
    </location>
</feature>
<feature type="region of interest" description="Disordered" evidence="1">
    <location>
        <begin position="132"/>
        <end position="168"/>
    </location>
</feature>
<dbReference type="Proteomes" id="UP000038830">
    <property type="component" value="Unassembled WGS sequence"/>
</dbReference>
<dbReference type="PANTHER" id="PTHR35204:SF1">
    <property type="entry name" value="ENTEROTOXIN"/>
    <property type="match status" value="1"/>
</dbReference>
<evidence type="ECO:0000313" key="4">
    <source>
        <dbReference type="Proteomes" id="UP000038830"/>
    </source>
</evidence>
<evidence type="ECO:0000256" key="2">
    <source>
        <dbReference type="SAM" id="Phobius"/>
    </source>
</evidence>
<keyword evidence="2" id="KW-1133">Transmembrane helix</keyword>
<dbReference type="InterPro" id="IPR038921">
    <property type="entry name" value="YOR389W-like"/>
</dbReference>